<dbReference type="PRINTS" id="PR00162">
    <property type="entry name" value="RIESKE"/>
</dbReference>
<dbReference type="CDD" id="cd03467">
    <property type="entry name" value="Rieske"/>
    <property type="match status" value="1"/>
</dbReference>
<dbReference type="EMBL" id="CP109441">
    <property type="protein sequence ID" value="WUV49647.1"/>
    <property type="molecule type" value="Genomic_DNA"/>
</dbReference>
<keyword evidence="6" id="KW-0411">Iron-sulfur</keyword>
<sequence length="137" mass="13980">MTSTPRSDLPLCSGCTRRSMLIGVGAAAAVAAAGCASSSAESEPLRIPLTEIPVGGGRVYSRQGVVVTQPNPGEVRAFSSVCPHQGCAVAEVADGTIECPCHGSKFSITDGSVMHGPAREALETRTVTIEAAEIVIQ</sequence>
<dbReference type="SUPFAM" id="SSF50022">
    <property type="entry name" value="ISP domain"/>
    <property type="match status" value="1"/>
</dbReference>
<accession>A0ABZ1Z273</accession>
<dbReference type="PROSITE" id="PS51296">
    <property type="entry name" value="RIESKE"/>
    <property type="match status" value="1"/>
</dbReference>
<evidence type="ECO:0000256" key="5">
    <source>
        <dbReference type="ARBA" id="ARBA00023004"/>
    </source>
</evidence>
<dbReference type="Pfam" id="PF00355">
    <property type="entry name" value="Rieske"/>
    <property type="match status" value="1"/>
</dbReference>
<evidence type="ECO:0000313" key="11">
    <source>
        <dbReference type="EMBL" id="WUV49647.1"/>
    </source>
</evidence>
<evidence type="ECO:0000256" key="4">
    <source>
        <dbReference type="ARBA" id="ARBA00022723"/>
    </source>
</evidence>
<organism evidence="11 12">
    <name type="scientific">Nocardia vinacea</name>
    <dbReference type="NCBI Taxonomy" id="96468"/>
    <lineage>
        <taxon>Bacteria</taxon>
        <taxon>Bacillati</taxon>
        <taxon>Actinomycetota</taxon>
        <taxon>Actinomycetes</taxon>
        <taxon>Mycobacteriales</taxon>
        <taxon>Nocardiaceae</taxon>
        <taxon>Nocardia</taxon>
    </lineage>
</organism>
<keyword evidence="5" id="KW-0408">Iron</keyword>
<reference evidence="11" key="1">
    <citation type="submission" date="2022-10" db="EMBL/GenBank/DDBJ databases">
        <title>The complete genomes of actinobacterial strains from the NBC collection.</title>
        <authorList>
            <person name="Joergensen T.S."/>
            <person name="Alvarez Arevalo M."/>
            <person name="Sterndorff E.B."/>
            <person name="Faurdal D."/>
            <person name="Vuksanovic O."/>
            <person name="Mourched A.-S."/>
            <person name="Charusanti P."/>
            <person name="Shaw S."/>
            <person name="Blin K."/>
            <person name="Weber T."/>
        </authorList>
    </citation>
    <scope>NUCLEOTIDE SEQUENCE</scope>
    <source>
        <strain evidence="11">NBC_01482</strain>
    </source>
</reference>
<evidence type="ECO:0000313" key="12">
    <source>
        <dbReference type="Proteomes" id="UP001432062"/>
    </source>
</evidence>
<dbReference type="InterPro" id="IPR006311">
    <property type="entry name" value="TAT_signal"/>
</dbReference>
<comment type="cofactor">
    <cofactor evidence="9">
        <name>[2Fe-2S] cluster</name>
        <dbReference type="ChEBI" id="CHEBI:190135"/>
    </cofactor>
</comment>
<keyword evidence="4" id="KW-0479">Metal-binding</keyword>
<keyword evidence="7" id="KW-1015">Disulfide bond</keyword>
<keyword evidence="12" id="KW-1185">Reference proteome</keyword>
<name>A0ABZ1Z273_9NOCA</name>
<dbReference type="InterPro" id="IPR005805">
    <property type="entry name" value="Rieske_Fe-S_prot_C"/>
</dbReference>
<dbReference type="Gene3D" id="2.102.10.10">
    <property type="entry name" value="Rieske [2Fe-2S] iron-sulphur domain"/>
    <property type="match status" value="1"/>
</dbReference>
<dbReference type="PROSITE" id="PS51257">
    <property type="entry name" value="PROKAR_LIPOPROTEIN"/>
    <property type="match status" value="1"/>
</dbReference>
<dbReference type="PROSITE" id="PS51318">
    <property type="entry name" value="TAT"/>
    <property type="match status" value="1"/>
</dbReference>
<keyword evidence="3" id="KW-0001">2Fe-2S</keyword>
<evidence type="ECO:0000256" key="7">
    <source>
        <dbReference type="ARBA" id="ARBA00023157"/>
    </source>
</evidence>
<evidence type="ECO:0000256" key="9">
    <source>
        <dbReference type="ARBA" id="ARBA00034078"/>
    </source>
</evidence>
<dbReference type="InterPro" id="IPR017941">
    <property type="entry name" value="Rieske_2Fe-2S"/>
</dbReference>
<evidence type="ECO:0000256" key="6">
    <source>
        <dbReference type="ARBA" id="ARBA00023014"/>
    </source>
</evidence>
<evidence type="ECO:0000256" key="8">
    <source>
        <dbReference type="ARBA" id="ARBA00029586"/>
    </source>
</evidence>
<evidence type="ECO:0000256" key="1">
    <source>
        <dbReference type="ARBA" id="ARBA00002494"/>
    </source>
</evidence>
<dbReference type="RefSeq" id="WP_329414226.1">
    <property type="nucleotide sequence ID" value="NZ_CP109441.1"/>
</dbReference>
<proteinExistence type="predicted"/>
<dbReference type="InterPro" id="IPR036922">
    <property type="entry name" value="Rieske_2Fe-2S_sf"/>
</dbReference>
<evidence type="ECO:0000256" key="2">
    <source>
        <dbReference type="ARBA" id="ARBA00015816"/>
    </source>
</evidence>
<gene>
    <name evidence="11" type="ORF">OG563_16445</name>
</gene>
<comment type="function">
    <text evidence="1">Iron-sulfur subunit of the cytochrome bc1 complex, an essential component of the respiratory electron transport chain required for ATP synthesis. The bc1 complex catalyzes the oxidation of menaquinol and the reduction of cytochrome c in the respiratory chain. The bc1 complex operates through a Q-cycle mechanism that couples electron transfer to generation of the proton gradient that drives ATP synthesis.</text>
</comment>
<dbReference type="Proteomes" id="UP001432062">
    <property type="component" value="Chromosome"/>
</dbReference>
<dbReference type="InterPro" id="IPR014349">
    <property type="entry name" value="Rieske_Fe-S_prot"/>
</dbReference>
<evidence type="ECO:0000256" key="3">
    <source>
        <dbReference type="ARBA" id="ARBA00022714"/>
    </source>
</evidence>
<protein>
    <recommendedName>
        <fullName evidence="2">Cytochrome bc1 complex Rieske iron-sulfur subunit</fullName>
    </recommendedName>
    <alternativeName>
        <fullName evidence="8">Cytochrome bc1 reductase complex subunit QcrA</fullName>
    </alternativeName>
</protein>
<dbReference type="PANTHER" id="PTHR10134">
    <property type="entry name" value="CYTOCHROME B-C1 COMPLEX SUBUNIT RIESKE, MITOCHONDRIAL"/>
    <property type="match status" value="1"/>
</dbReference>
<evidence type="ECO:0000259" key="10">
    <source>
        <dbReference type="PROSITE" id="PS51296"/>
    </source>
</evidence>
<feature type="domain" description="Rieske" evidence="10">
    <location>
        <begin position="44"/>
        <end position="136"/>
    </location>
</feature>